<accession>A0ACB9KVH8</accession>
<evidence type="ECO:0000313" key="2">
    <source>
        <dbReference type="Proteomes" id="UP000828941"/>
    </source>
</evidence>
<proteinExistence type="predicted"/>
<sequence>MASQGELKQRLRNDSDANNKSTTGTDVRPRRDKKMAMAKRGLRSLVIAATLPLSLSLLTAYLASSHSKHDQHAGTVTSRKLFWFLPTWALHLTCPASSLLMGLSAWLVWADGGFHRNPTALGLYLAQLALTLLWDPILFGAGATKAGLMVCLGILGTQVGCLRVFKRTSVVAGDLIMPCLAWTAFLCVVNLKLVFV</sequence>
<protein>
    <submittedName>
        <fullName evidence="1">Uncharacterized protein</fullName>
    </submittedName>
</protein>
<evidence type="ECO:0000313" key="1">
    <source>
        <dbReference type="EMBL" id="KAI4301391.1"/>
    </source>
</evidence>
<comment type="caution">
    <text evidence="1">The sequence shown here is derived from an EMBL/GenBank/DDBJ whole genome shotgun (WGS) entry which is preliminary data.</text>
</comment>
<keyword evidence="2" id="KW-1185">Reference proteome</keyword>
<name>A0ACB9KVH8_BAUVA</name>
<reference evidence="1 2" key="1">
    <citation type="journal article" date="2022" name="DNA Res.">
        <title>Chromosomal-level genome assembly of the orchid tree Bauhinia variegata (Leguminosae; Cercidoideae) supports the allotetraploid origin hypothesis of Bauhinia.</title>
        <authorList>
            <person name="Zhong Y."/>
            <person name="Chen Y."/>
            <person name="Zheng D."/>
            <person name="Pang J."/>
            <person name="Liu Y."/>
            <person name="Luo S."/>
            <person name="Meng S."/>
            <person name="Qian L."/>
            <person name="Wei D."/>
            <person name="Dai S."/>
            <person name="Zhou R."/>
        </authorList>
    </citation>
    <scope>NUCLEOTIDE SEQUENCE [LARGE SCALE GENOMIC DNA]</scope>
    <source>
        <strain evidence="1">BV-YZ2020</strain>
    </source>
</reference>
<dbReference type="Proteomes" id="UP000828941">
    <property type="component" value="Chromosome 13"/>
</dbReference>
<organism evidence="1 2">
    <name type="scientific">Bauhinia variegata</name>
    <name type="common">Purple orchid tree</name>
    <name type="synonym">Phanera variegata</name>
    <dbReference type="NCBI Taxonomy" id="167791"/>
    <lineage>
        <taxon>Eukaryota</taxon>
        <taxon>Viridiplantae</taxon>
        <taxon>Streptophyta</taxon>
        <taxon>Embryophyta</taxon>
        <taxon>Tracheophyta</taxon>
        <taxon>Spermatophyta</taxon>
        <taxon>Magnoliopsida</taxon>
        <taxon>eudicotyledons</taxon>
        <taxon>Gunneridae</taxon>
        <taxon>Pentapetalae</taxon>
        <taxon>rosids</taxon>
        <taxon>fabids</taxon>
        <taxon>Fabales</taxon>
        <taxon>Fabaceae</taxon>
        <taxon>Cercidoideae</taxon>
        <taxon>Cercideae</taxon>
        <taxon>Bauhiniinae</taxon>
        <taxon>Bauhinia</taxon>
    </lineage>
</organism>
<dbReference type="EMBL" id="CM039438">
    <property type="protein sequence ID" value="KAI4301391.1"/>
    <property type="molecule type" value="Genomic_DNA"/>
</dbReference>
<gene>
    <name evidence="1" type="ORF">L6164_034674</name>
</gene>